<feature type="region of interest" description="Disordered" evidence="1">
    <location>
        <begin position="34"/>
        <end position="80"/>
    </location>
</feature>
<evidence type="ECO:0000313" key="2">
    <source>
        <dbReference type="EMBL" id="CAH1225388.1"/>
    </source>
</evidence>
<name>A0A9P0GY47_DIABA</name>
<keyword evidence="3" id="KW-1185">Reference proteome</keyword>
<comment type="caution">
    <text evidence="2">The sequence shown here is derived from an EMBL/GenBank/DDBJ whole genome shotgun (WGS) entry which is preliminary data.</text>
</comment>
<dbReference type="EMBL" id="CAKJVB030000021">
    <property type="protein sequence ID" value="CAH1225388.1"/>
    <property type="molecule type" value="Genomic_DNA"/>
</dbReference>
<organism evidence="2 3">
    <name type="scientific">Diabrotica balteata</name>
    <name type="common">Banded cucumber beetle</name>
    <dbReference type="NCBI Taxonomy" id="107213"/>
    <lineage>
        <taxon>Eukaryota</taxon>
        <taxon>Metazoa</taxon>
        <taxon>Ecdysozoa</taxon>
        <taxon>Arthropoda</taxon>
        <taxon>Hexapoda</taxon>
        <taxon>Insecta</taxon>
        <taxon>Pterygota</taxon>
        <taxon>Neoptera</taxon>
        <taxon>Endopterygota</taxon>
        <taxon>Coleoptera</taxon>
        <taxon>Polyphaga</taxon>
        <taxon>Cucujiformia</taxon>
        <taxon>Chrysomeloidea</taxon>
        <taxon>Chrysomelidae</taxon>
        <taxon>Galerucinae</taxon>
        <taxon>Diabroticina</taxon>
        <taxon>Diabroticites</taxon>
        <taxon>Diabrotica</taxon>
    </lineage>
</organism>
<reference evidence="2" key="1">
    <citation type="submission" date="2022-01" db="EMBL/GenBank/DDBJ databases">
        <authorList>
            <person name="King R."/>
        </authorList>
    </citation>
    <scope>NUCLEOTIDE SEQUENCE</scope>
</reference>
<evidence type="ECO:0000313" key="3">
    <source>
        <dbReference type="Proteomes" id="UP001153709"/>
    </source>
</evidence>
<accession>A0A9P0GY47</accession>
<gene>
    <name evidence="2" type="ORF">DIABBA_LOCUS103</name>
</gene>
<proteinExistence type="predicted"/>
<evidence type="ECO:0000256" key="1">
    <source>
        <dbReference type="SAM" id="MobiDB-lite"/>
    </source>
</evidence>
<dbReference type="Proteomes" id="UP001153709">
    <property type="component" value="Unassembled WGS sequence"/>
</dbReference>
<feature type="compositionally biased region" description="Low complexity" evidence="1">
    <location>
        <begin position="67"/>
        <end position="80"/>
    </location>
</feature>
<sequence>MVLTDTLIKDELVNELLKRSRKKAKAVKKKIIKEKKDAESSEESEGEVPYAESNASNNLEGEEMEMDYSSVSVDDYVSCC</sequence>
<dbReference type="AlphaFoldDB" id="A0A9P0GY47"/>
<protein>
    <submittedName>
        <fullName evidence="2">Uncharacterized protein</fullName>
    </submittedName>
</protein>